<feature type="signal peptide" evidence="9">
    <location>
        <begin position="1"/>
        <end position="28"/>
    </location>
</feature>
<feature type="region of interest" description="Disordered" evidence="7">
    <location>
        <begin position="740"/>
        <end position="767"/>
    </location>
</feature>
<feature type="transmembrane region" description="Helical" evidence="8">
    <location>
        <begin position="525"/>
        <end position="547"/>
    </location>
</feature>
<keyword evidence="14" id="KW-1185">Reference proteome</keyword>
<gene>
    <name evidence="13" type="ORF">DLJ53_04035</name>
</gene>
<dbReference type="GO" id="GO:0008381">
    <property type="term" value="F:mechanosensitive monoatomic ion channel activity"/>
    <property type="evidence" value="ECO:0007669"/>
    <property type="project" value="InterPro"/>
</dbReference>
<evidence type="ECO:0000256" key="1">
    <source>
        <dbReference type="ARBA" id="ARBA00004651"/>
    </source>
</evidence>
<evidence type="ECO:0008006" key="15">
    <source>
        <dbReference type="Google" id="ProtNLM"/>
    </source>
</evidence>
<name>A0A8B2P1Y7_9HYPH</name>
<dbReference type="Pfam" id="PF00924">
    <property type="entry name" value="MS_channel_2nd"/>
    <property type="match status" value="1"/>
</dbReference>
<dbReference type="Pfam" id="PF21082">
    <property type="entry name" value="MS_channel_3rd"/>
    <property type="match status" value="1"/>
</dbReference>
<dbReference type="SUPFAM" id="SSF82861">
    <property type="entry name" value="Mechanosensitive channel protein MscS (YggB), transmembrane region"/>
    <property type="match status" value="1"/>
</dbReference>
<evidence type="ECO:0000256" key="7">
    <source>
        <dbReference type="SAM" id="MobiDB-lite"/>
    </source>
</evidence>
<dbReference type="PANTHER" id="PTHR30460">
    <property type="entry name" value="MODERATE CONDUCTANCE MECHANOSENSITIVE CHANNEL YBIO"/>
    <property type="match status" value="1"/>
</dbReference>
<dbReference type="PANTHER" id="PTHR30460:SF0">
    <property type="entry name" value="MODERATE CONDUCTANCE MECHANOSENSITIVE CHANNEL YBIO"/>
    <property type="match status" value="1"/>
</dbReference>
<evidence type="ECO:0000256" key="8">
    <source>
        <dbReference type="SAM" id="Phobius"/>
    </source>
</evidence>
<evidence type="ECO:0000256" key="3">
    <source>
        <dbReference type="ARBA" id="ARBA00022475"/>
    </source>
</evidence>
<feature type="domain" description="Mechanosensitive ion channel MscS" evidence="10">
    <location>
        <begin position="570"/>
        <end position="635"/>
    </location>
</feature>
<feature type="transmembrane region" description="Helical" evidence="8">
    <location>
        <begin position="317"/>
        <end position="340"/>
    </location>
</feature>
<dbReference type="Gene3D" id="1.10.287.1260">
    <property type="match status" value="1"/>
</dbReference>
<feature type="transmembrane region" description="Helical" evidence="8">
    <location>
        <begin position="118"/>
        <end position="141"/>
    </location>
</feature>
<evidence type="ECO:0000259" key="10">
    <source>
        <dbReference type="Pfam" id="PF00924"/>
    </source>
</evidence>
<feature type="compositionally biased region" description="Low complexity" evidence="7">
    <location>
        <begin position="743"/>
        <end position="754"/>
    </location>
</feature>
<dbReference type="InterPro" id="IPR010920">
    <property type="entry name" value="LSM_dom_sf"/>
</dbReference>
<feature type="transmembrane region" description="Helical" evidence="8">
    <location>
        <begin position="276"/>
        <end position="296"/>
    </location>
</feature>
<feature type="transmembrane region" description="Helical" evidence="8">
    <location>
        <begin position="352"/>
        <end position="373"/>
    </location>
</feature>
<dbReference type="Gene3D" id="3.30.70.100">
    <property type="match status" value="1"/>
</dbReference>
<dbReference type="InterPro" id="IPR049278">
    <property type="entry name" value="MS_channel_C"/>
</dbReference>
<protein>
    <recommendedName>
        <fullName evidence="15">Small-conductance mechanosensitive channel</fullName>
    </recommendedName>
</protein>
<evidence type="ECO:0000256" key="2">
    <source>
        <dbReference type="ARBA" id="ARBA00008017"/>
    </source>
</evidence>
<reference evidence="13 14" key="1">
    <citation type="submission" date="2018-05" db="EMBL/GenBank/DDBJ databases">
        <title>Acuticoccus sediminis sp. nov., isolated from deep-sea sediment of Indian Ocean.</title>
        <authorList>
            <person name="Liu X."/>
            <person name="Lai Q."/>
            <person name="Du Y."/>
            <person name="Sun F."/>
            <person name="Zhang X."/>
            <person name="Wang S."/>
            <person name="Shao Z."/>
        </authorList>
    </citation>
    <scope>NUCLEOTIDE SEQUENCE [LARGE SCALE GENOMIC DNA]</scope>
    <source>
        <strain evidence="13 14">PTG4-2</strain>
    </source>
</reference>
<feature type="transmembrane region" description="Helical" evidence="8">
    <location>
        <begin position="468"/>
        <end position="488"/>
    </location>
</feature>
<dbReference type="InterPro" id="IPR006685">
    <property type="entry name" value="MscS_channel_2nd"/>
</dbReference>
<keyword evidence="3" id="KW-1003">Cell membrane</keyword>
<evidence type="ECO:0000313" key="14">
    <source>
        <dbReference type="Proteomes" id="UP000249590"/>
    </source>
</evidence>
<comment type="caution">
    <text evidence="13">The sequence shown here is derived from an EMBL/GenBank/DDBJ whole genome shotgun (WGS) entry which is preliminary data.</text>
</comment>
<feature type="domain" description="Mechanosensitive ion channel MscS C-terminal" evidence="11">
    <location>
        <begin position="645"/>
        <end position="728"/>
    </location>
</feature>
<proteinExistence type="inferred from homology"/>
<keyword evidence="6 8" id="KW-0472">Membrane</keyword>
<comment type="subcellular location">
    <subcellularLocation>
        <location evidence="1">Cell membrane</location>
        <topology evidence="1">Multi-pass membrane protein</topology>
    </subcellularLocation>
</comment>
<dbReference type="SUPFAM" id="SSF82689">
    <property type="entry name" value="Mechanosensitive channel protein MscS (YggB), C-terminal domain"/>
    <property type="match status" value="1"/>
</dbReference>
<feature type="transmembrane region" description="Helical" evidence="8">
    <location>
        <begin position="246"/>
        <end position="264"/>
    </location>
</feature>
<dbReference type="GO" id="GO:0005886">
    <property type="term" value="C:plasma membrane"/>
    <property type="evidence" value="ECO:0007669"/>
    <property type="project" value="UniProtKB-SubCell"/>
</dbReference>
<dbReference type="Proteomes" id="UP000249590">
    <property type="component" value="Unassembled WGS sequence"/>
</dbReference>
<keyword evidence="9" id="KW-0732">Signal</keyword>
<feature type="transmembrane region" description="Helical" evidence="8">
    <location>
        <begin position="204"/>
        <end position="225"/>
    </location>
</feature>
<dbReference type="Gene3D" id="2.30.30.60">
    <property type="match status" value="1"/>
</dbReference>
<dbReference type="SUPFAM" id="SSF50182">
    <property type="entry name" value="Sm-like ribonucleoproteins"/>
    <property type="match status" value="1"/>
</dbReference>
<dbReference type="EMBL" id="QHHQ01000001">
    <property type="protein sequence ID" value="RAI04505.1"/>
    <property type="molecule type" value="Genomic_DNA"/>
</dbReference>
<evidence type="ECO:0000256" key="6">
    <source>
        <dbReference type="ARBA" id="ARBA00023136"/>
    </source>
</evidence>
<dbReference type="OrthoDB" id="9814206at2"/>
<feature type="transmembrane region" description="Helical" evidence="8">
    <location>
        <begin position="171"/>
        <end position="192"/>
    </location>
</feature>
<evidence type="ECO:0000256" key="4">
    <source>
        <dbReference type="ARBA" id="ARBA00022692"/>
    </source>
</evidence>
<feature type="transmembrane region" description="Helical" evidence="8">
    <location>
        <begin position="442"/>
        <end position="462"/>
    </location>
</feature>
<comment type="similarity">
    <text evidence="2">Belongs to the MscS (TC 1.A.23) family.</text>
</comment>
<evidence type="ECO:0000256" key="5">
    <source>
        <dbReference type="ARBA" id="ARBA00022989"/>
    </source>
</evidence>
<dbReference type="InterPro" id="IPR011066">
    <property type="entry name" value="MscS_channel_C_sf"/>
</dbReference>
<dbReference type="RefSeq" id="WP_111344063.1">
    <property type="nucleotide sequence ID" value="NZ_QHHQ01000001.1"/>
</dbReference>
<evidence type="ECO:0000259" key="12">
    <source>
        <dbReference type="Pfam" id="PF21088"/>
    </source>
</evidence>
<evidence type="ECO:0000313" key="13">
    <source>
        <dbReference type="EMBL" id="RAI04505.1"/>
    </source>
</evidence>
<feature type="domain" description="Mechanosensitive ion channel transmembrane helices 2/3" evidence="12">
    <location>
        <begin position="532"/>
        <end position="569"/>
    </location>
</feature>
<accession>A0A8B2P1Y7</accession>
<dbReference type="AlphaFoldDB" id="A0A8B2P1Y7"/>
<organism evidence="13 14">
    <name type="scientific">Acuticoccus sediminis</name>
    <dbReference type="NCBI Taxonomy" id="2184697"/>
    <lineage>
        <taxon>Bacteria</taxon>
        <taxon>Pseudomonadati</taxon>
        <taxon>Pseudomonadota</taxon>
        <taxon>Alphaproteobacteria</taxon>
        <taxon>Hyphomicrobiales</taxon>
        <taxon>Amorphaceae</taxon>
        <taxon>Acuticoccus</taxon>
    </lineage>
</organism>
<evidence type="ECO:0000256" key="9">
    <source>
        <dbReference type="SAM" id="SignalP"/>
    </source>
</evidence>
<keyword evidence="4 8" id="KW-0812">Transmembrane</keyword>
<dbReference type="Pfam" id="PF21088">
    <property type="entry name" value="MS_channel_1st"/>
    <property type="match status" value="1"/>
</dbReference>
<sequence>MLSRRAWSWGGLALAFALVLSFAGGALAQPDGGTTPSPTLDELVKAARDSGATILIDGRTQPAATAGSPGTAASPSAALESAVAVRHGLAQTISRIPEIPGAIGHAVLTARGDGSAGWLWLAIPLTLIALAVGSIVGWLVWRWASRVLASLEARAEAVPAPRTSYAMLRTLLAMAAAAAFLLSGIAVIVVFVPTPGPARATAAIILVAITAYRITIALMTAVFMPSRPTIRLLPVDDATAARMLRAFKVMAATGFAFFGLALWTNEIGVDERSTDALQILASAVPITLLCIWLIIHRRVITAMIRGTSPRPNTFRKFLGSIWAFIVLGYLVIAGAAHISQVVTTNNPHAGPLLAPILAAIVGLSIYGACVIVLSRRFAALENTLRATIRPADALAAADDAPLPPAPPGEAPLAAAPPSGPTEAEVEPLLVWQARWHALFRRLAGLAAIVVAIVVLVVSLGVLKLDHDLTQTLGYVVILFAVWGVYDAMRTWIDGRMRDEMPAVGHGDSEDGMGPGSSRLATLLPLLRNILIAAMFTLMLTIALAAMGVNVAPLFAGAGVLGLAIGFGAQTLIRDVFSGAFFLADDAFRKGEFIDVGGVMGAVEKISIRSFQLRHQNGPLHTIPFGEIKQLTNYSRDWVVMKLPLRIPYGTDVERVRKLIKKLGQELLEDPECGPLFLAPLKSQGVIEMEDSAMIIRVKFMTKPGDQFVVRRHVYTRIGELFDREGIQFAHRYVTVRIDPPDAPADQQQAAAAAAEQILNQEEEQRRA</sequence>
<feature type="transmembrane region" description="Helical" evidence="8">
    <location>
        <begin position="553"/>
        <end position="572"/>
    </location>
</feature>
<dbReference type="InterPro" id="IPR023408">
    <property type="entry name" value="MscS_beta-dom_sf"/>
</dbReference>
<dbReference type="InterPro" id="IPR049142">
    <property type="entry name" value="MS_channel_1st"/>
</dbReference>
<dbReference type="InterPro" id="IPR011014">
    <property type="entry name" value="MscS_channel_TM-2"/>
</dbReference>
<dbReference type="InterPro" id="IPR045276">
    <property type="entry name" value="YbiO_bact"/>
</dbReference>
<feature type="chain" id="PRO_5032441436" description="Small-conductance mechanosensitive channel" evidence="9">
    <location>
        <begin position="29"/>
        <end position="767"/>
    </location>
</feature>
<keyword evidence="5 8" id="KW-1133">Transmembrane helix</keyword>
<evidence type="ECO:0000259" key="11">
    <source>
        <dbReference type="Pfam" id="PF21082"/>
    </source>
</evidence>